<evidence type="ECO:0000256" key="3">
    <source>
        <dbReference type="ARBA" id="ARBA00022448"/>
    </source>
</evidence>
<dbReference type="SUPFAM" id="SSF52821">
    <property type="entry name" value="Rhodanese/Cell cycle control phosphatase"/>
    <property type="match status" value="1"/>
</dbReference>
<keyword evidence="14" id="KW-1185">Reference proteome</keyword>
<evidence type="ECO:0000256" key="6">
    <source>
        <dbReference type="ARBA" id="ARBA00022927"/>
    </source>
</evidence>
<keyword evidence="5" id="KW-0970">Cilium biogenesis/degradation</keyword>
<dbReference type="PROSITE" id="PS50206">
    <property type="entry name" value="RHODANESE_3"/>
    <property type="match status" value="1"/>
</dbReference>
<organism evidence="13 14">
    <name type="scientific">Neogobius melanostomus</name>
    <name type="common">round goby</name>
    <dbReference type="NCBI Taxonomy" id="47308"/>
    <lineage>
        <taxon>Eukaryota</taxon>
        <taxon>Metazoa</taxon>
        <taxon>Chordata</taxon>
        <taxon>Craniata</taxon>
        <taxon>Vertebrata</taxon>
        <taxon>Euteleostomi</taxon>
        <taxon>Actinopterygii</taxon>
        <taxon>Neopterygii</taxon>
        <taxon>Teleostei</taxon>
        <taxon>Neoteleostei</taxon>
        <taxon>Acanthomorphata</taxon>
        <taxon>Gobiaria</taxon>
        <taxon>Gobiiformes</taxon>
        <taxon>Gobioidei</taxon>
        <taxon>Gobiidae</taxon>
        <taxon>Benthophilinae</taxon>
        <taxon>Neogobiini</taxon>
        <taxon>Neogobius</taxon>
    </lineage>
</organism>
<dbReference type="Ensembl" id="ENSNMLT00000021769.1">
    <property type="protein sequence ID" value="ENSNMLP00000019373.1"/>
    <property type="gene ID" value="ENSNMLG00000012699.1"/>
</dbReference>
<dbReference type="GO" id="GO:0015031">
    <property type="term" value="P:protein transport"/>
    <property type="evidence" value="ECO:0007669"/>
    <property type="project" value="UniProtKB-KW"/>
</dbReference>
<evidence type="ECO:0000259" key="12">
    <source>
        <dbReference type="PROSITE" id="PS50206"/>
    </source>
</evidence>
<reference evidence="13" key="1">
    <citation type="submission" date="2025-08" db="UniProtKB">
        <authorList>
            <consortium name="Ensembl"/>
        </authorList>
    </citation>
    <scope>IDENTIFICATION</scope>
</reference>
<proteinExistence type="inferred from homology"/>
<keyword evidence="7" id="KW-0969">Cilium</keyword>
<evidence type="ECO:0000313" key="13">
    <source>
        <dbReference type="Ensembl" id="ENSNMLP00000019373.1"/>
    </source>
</evidence>
<name>A0A8C6TDC3_9GOBI</name>
<keyword evidence="4" id="KW-0963">Cytoplasm</keyword>
<evidence type="ECO:0000256" key="1">
    <source>
        <dbReference type="ARBA" id="ARBA00004120"/>
    </source>
</evidence>
<dbReference type="Pfam" id="PF00581">
    <property type="entry name" value="Rhodanese"/>
    <property type="match status" value="1"/>
</dbReference>
<dbReference type="GO" id="GO:0060271">
    <property type="term" value="P:cilium assembly"/>
    <property type="evidence" value="ECO:0007669"/>
    <property type="project" value="TreeGrafter"/>
</dbReference>
<reference evidence="13" key="2">
    <citation type="submission" date="2025-09" db="UniProtKB">
        <authorList>
            <consortium name="Ensembl"/>
        </authorList>
    </citation>
    <scope>IDENTIFICATION</scope>
</reference>
<dbReference type="InterPro" id="IPR051889">
    <property type="entry name" value="CEP41"/>
</dbReference>
<evidence type="ECO:0000256" key="8">
    <source>
        <dbReference type="ARBA" id="ARBA00023212"/>
    </source>
</evidence>
<evidence type="ECO:0000256" key="10">
    <source>
        <dbReference type="ARBA" id="ARBA00038465"/>
    </source>
</evidence>
<comment type="similarity">
    <text evidence="10">Belongs to the CEP41 family.</text>
</comment>
<feature type="region of interest" description="Disordered" evidence="11">
    <location>
        <begin position="291"/>
        <end position="312"/>
    </location>
</feature>
<dbReference type="Gene3D" id="3.40.250.10">
    <property type="entry name" value="Rhodanese-like domain"/>
    <property type="match status" value="1"/>
</dbReference>
<dbReference type="GO" id="GO:0005813">
    <property type="term" value="C:centrosome"/>
    <property type="evidence" value="ECO:0007669"/>
    <property type="project" value="UniProtKB-SubCell"/>
</dbReference>
<keyword evidence="9" id="KW-0966">Cell projection</keyword>
<dbReference type="SMART" id="SM00450">
    <property type="entry name" value="RHOD"/>
    <property type="match status" value="1"/>
</dbReference>
<protein>
    <submittedName>
        <fullName evidence="13">Centrosomal protein 41</fullName>
    </submittedName>
</protein>
<keyword evidence="8" id="KW-0206">Cytoskeleton</keyword>
<feature type="domain" description="Rhodanese" evidence="12">
    <location>
        <begin position="187"/>
        <end position="284"/>
    </location>
</feature>
<comment type="subcellular location">
    <subcellularLocation>
        <location evidence="1">Cytoplasm</location>
        <location evidence="1">Cytoskeleton</location>
        <location evidence="1">Cilium basal body</location>
    </subcellularLocation>
    <subcellularLocation>
        <location evidence="2">Cytoplasm</location>
        <location evidence="2">Cytoskeleton</location>
        <location evidence="2">Microtubule organizing center</location>
        <location evidence="2">Centrosome</location>
    </subcellularLocation>
</comment>
<evidence type="ECO:0000256" key="4">
    <source>
        <dbReference type="ARBA" id="ARBA00022490"/>
    </source>
</evidence>
<evidence type="ECO:0000256" key="2">
    <source>
        <dbReference type="ARBA" id="ARBA00004300"/>
    </source>
</evidence>
<accession>A0A8C6TDC3</accession>
<evidence type="ECO:0000256" key="5">
    <source>
        <dbReference type="ARBA" id="ARBA00022794"/>
    </source>
</evidence>
<keyword evidence="3" id="KW-0813">Transport</keyword>
<dbReference type="PANTHER" id="PTHR44390">
    <property type="entry name" value="CENTROSOMAL PROTEIN OF 41 KDA"/>
    <property type="match status" value="1"/>
</dbReference>
<evidence type="ECO:0000256" key="7">
    <source>
        <dbReference type="ARBA" id="ARBA00023069"/>
    </source>
</evidence>
<dbReference type="AlphaFoldDB" id="A0A8C6TDC3"/>
<dbReference type="GO" id="GO:0036064">
    <property type="term" value="C:ciliary basal body"/>
    <property type="evidence" value="ECO:0007669"/>
    <property type="project" value="TreeGrafter"/>
</dbReference>
<dbReference type="InterPro" id="IPR001763">
    <property type="entry name" value="Rhodanese-like_dom"/>
</dbReference>
<evidence type="ECO:0000256" key="9">
    <source>
        <dbReference type="ARBA" id="ARBA00023273"/>
    </source>
</evidence>
<sequence length="393" mass="44437">MSLFNQSFVYRPVSQQEFSSILFSINYKTVFPPPVFKEKDPKNSKYQHVKTRLDTGESWRDRFNQKMNLRNYRYRNDEIFKRLKVTTFAQLILQVASVSELNASVNESESSTPEGTRQLDYTLQTPPLQTPVFVDMALPSCLPVPVCVCVCVCVCLCVLSVISGVGERTVDQSPDPGFSADSDRPYPDCPYLLLDVRDREQYESCHIISAHSFPIASLSRTMNPYTKEVLQYKNAPGKIIIVYDEDERTASQAATTMCQRGFENLFMLSGGLKVIGQKFPGSLVTGPLPPQCVSPSESARGRRTAPPAVHTQTEQRWRFTADELGRLQEQFDETVLPSSNSSSERTTQGRHISSSFYFLVRFAPSLQQPQLSRDRLDILKGTMLRSRGFFSLT</sequence>
<dbReference type="PANTHER" id="PTHR44390:SF1">
    <property type="entry name" value="CENTROSOMAL PROTEIN OF 41 KDA"/>
    <property type="match status" value="1"/>
</dbReference>
<evidence type="ECO:0000256" key="11">
    <source>
        <dbReference type="SAM" id="MobiDB-lite"/>
    </source>
</evidence>
<dbReference type="CDD" id="cd00158">
    <property type="entry name" value="RHOD"/>
    <property type="match status" value="1"/>
</dbReference>
<keyword evidence="6" id="KW-0653">Protein transport</keyword>
<dbReference type="InterPro" id="IPR036873">
    <property type="entry name" value="Rhodanese-like_dom_sf"/>
</dbReference>
<evidence type="ECO:0000313" key="14">
    <source>
        <dbReference type="Proteomes" id="UP000694523"/>
    </source>
</evidence>
<dbReference type="Proteomes" id="UP000694523">
    <property type="component" value="Unplaced"/>
</dbReference>